<keyword evidence="2" id="KW-0472">Membrane</keyword>
<dbReference type="Proteomes" id="UP000029965">
    <property type="component" value="Chromosome 20"/>
</dbReference>
<dbReference type="InterPro" id="IPR038940">
    <property type="entry name" value="NCMAP"/>
</dbReference>
<accession>A0A0D9S875</accession>
<dbReference type="GO" id="GO:0005886">
    <property type="term" value="C:plasma membrane"/>
    <property type="evidence" value="ECO:0007669"/>
    <property type="project" value="Ensembl"/>
</dbReference>
<reference evidence="3" key="2">
    <citation type="submission" date="2025-08" db="UniProtKB">
        <authorList>
            <consortium name="Ensembl"/>
        </authorList>
    </citation>
    <scope>IDENTIFICATION</scope>
</reference>
<protein>
    <submittedName>
        <fullName evidence="3">Non-compact myelin associated protein</fullName>
    </submittedName>
</protein>
<dbReference type="AlphaFoldDB" id="A0A0D9S875"/>
<dbReference type="GeneTree" id="ENSGT00390000004116"/>
<name>A0A0D9S875_CHLSB</name>
<organism evidence="3 4">
    <name type="scientific">Chlorocebus sabaeus</name>
    <name type="common">Green monkey</name>
    <name type="synonym">Simia sabaea</name>
    <dbReference type="NCBI Taxonomy" id="60711"/>
    <lineage>
        <taxon>Eukaryota</taxon>
        <taxon>Metazoa</taxon>
        <taxon>Chordata</taxon>
        <taxon>Craniata</taxon>
        <taxon>Vertebrata</taxon>
        <taxon>Euteleostomi</taxon>
        <taxon>Mammalia</taxon>
        <taxon>Eutheria</taxon>
        <taxon>Euarchontoglires</taxon>
        <taxon>Primates</taxon>
        <taxon>Haplorrhini</taxon>
        <taxon>Catarrhini</taxon>
        <taxon>Cercopithecidae</taxon>
        <taxon>Cercopithecinae</taxon>
        <taxon>Chlorocebus</taxon>
    </lineage>
</organism>
<feature type="transmembrane region" description="Helical" evidence="2">
    <location>
        <begin position="31"/>
        <end position="51"/>
    </location>
</feature>
<dbReference type="GO" id="GO:0043220">
    <property type="term" value="C:Schmidt-Lanterman incisure"/>
    <property type="evidence" value="ECO:0007669"/>
    <property type="project" value="InterPro"/>
</dbReference>
<sequence length="102" mass="11174">MTTATPLGDTTFFSLNMTTRGEDFLYKSSGAIVAAVVVVVIIIFTVVLILLKMYNRKMRTRRELEPKGPKPTTPSAVGPNNNGSQHPPTVTFSPVDVHVETR</sequence>
<reference evidence="3 4" key="1">
    <citation type="submission" date="2014-03" db="EMBL/GenBank/DDBJ databases">
        <authorList>
            <person name="Warren W."/>
            <person name="Wilson R.K."/>
        </authorList>
    </citation>
    <scope>NUCLEOTIDE SEQUENCE</scope>
</reference>
<dbReference type="Bgee" id="ENSCSAG00000000944">
    <property type="expression patterns" value="Expressed in liver and 4 other cell types or tissues"/>
</dbReference>
<feature type="region of interest" description="Disordered" evidence="1">
    <location>
        <begin position="60"/>
        <end position="102"/>
    </location>
</feature>
<dbReference type="GeneID" id="103225369"/>
<keyword evidence="2" id="KW-1133">Transmembrane helix</keyword>
<dbReference type="GO" id="GO:0033270">
    <property type="term" value="C:paranode region of axon"/>
    <property type="evidence" value="ECO:0007669"/>
    <property type="project" value="InterPro"/>
</dbReference>
<dbReference type="GO" id="GO:0031641">
    <property type="term" value="P:regulation of myelination"/>
    <property type="evidence" value="ECO:0007669"/>
    <property type="project" value="InterPro"/>
</dbReference>
<dbReference type="PANTHER" id="PTHR35974:SF1">
    <property type="entry name" value="NONCOMPACT MYELIN-ASSOCIATED PROTEIN"/>
    <property type="match status" value="1"/>
</dbReference>
<dbReference type="BioGRID-ORCS" id="103225369">
    <property type="hits" value="0 hits in 9 CRISPR screens"/>
</dbReference>
<feature type="compositionally biased region" description="Polar residues" evidence="1">
    <location>
        <begin position="73"/>
        <end position="92"/>
    </location>
</feature>
<dbReference type="Ensembl" id="ENSCSAT00000017589.1">
    <property type="protein sequence ID" value="ENSCSAP00000017064.1"/>
    <property type="gene ID" value="ENSCSAG00000000944.1"/>
</dbReference>
<proteinExistence type="predicted"/>
<keyword evidence="4" id="KW-1185">Reference proteome</keyword>
<dbReference type="PANTHER" id="PTHR35974">
    <property type="entry name" value="NONCOMPACT MYELIN-ASSOCIATED PROTEIN"/>
    <property type="match status" value="1"/>
</dbReference>
<evidence type="ECO:0000256" key="2">
    <source>
        <dbReference type="SAM" id="Phobius"/>
    </source>
</evidence>
<evidence type="ECO:0000313" key="4">
    <source>
        <dbReference type="Proteomes" id="UP000029965"/>
    </source>
</evidence>
<dbReference type="EMBL" id="AQIB01142061">
    <property type="status" value="NOT_ANNOTATED_CDS"/>
    <property type="molecule type" value="Genomic_DNA"/>
</dbReference>
<reference evidence="3" key="3">
    <citation type="submission" date="2025-09" db="UniProtKB">
        <authorList>
            <consortium name="Ensembl"/>
        </authorList>
    </citation>
    <scope>IDENTIFICATION</scope>
</reference>
<dbReference type="GO" id="GO:0019911">
    <property type="term" value="F:structural constituent of myelin sheath"/>
    <property type="evidence" value="ECO:0007669"/>
    <property type="project" value="InterPro"/>
</dbReference>
<dbReference type="OMA" id="YNRKMRI"/>
<gene>
    <name evidence="3" type="primary">NCMAP</name>
</gene>
<keyword evidence="2" id="KW-0812">Transmembrane</keyword>
<dbReference type="RefSeq" id="XP_037862126.1">
    <property type="nucleotide sequence ID" value="XM_038006198.2"/>
</dbReference>
<dbReference type="eggNOG" id="ENOG502S4WJ">
    <property type="taxonomic scope" value="Eukaryota"/>
</dbReference>
<dbReference type="GO" id="GO:0032290">
    <property type="term" value="P:peripheral nervous system myelin formation"/>
    <property type="evidence" value="ECO:0007669"/>
    <property type="project" value="TreeGrafter"/>
</dbReference>
<evidence type="ECO:0000313" key="3">
    <source>
        <dbReference type="Ensembl" id="ENSCSAP00000017064.1"/>
    </source>
</evidence>
<evidence type="ECO:0000256" key="1">
    <source>
        <dbReference type="SAM" id="MobiDB-lite"/>
    </source>
</evidence>